<dbReference type="SUPFAM" id="SSF57997">
    <property type="entry name" value="Tropomyosin"/>
    <property type="match status" value="1"/>
</dbReference>
<keyword evidence="4" id="KW-1185">Reference proteome</keyword>
<feature type="region of interest" description="Disordered" evidence="2">
    <location>
        <begin position="1"/>
        <end position="27"/>
    </location>
</feature>
<organism evidence="3 4">
    <name type="scientific">Leptobrachium leishanense</name>
    <name type="common">Leishan spiny toad</name>
    <dbReference type="NCBI Taxonomy" id="445787"/>
    <lineage>
        <taxon>Eukaryota</taxon>
        <taxon>Metazoa</taxon>
        <taxon>Chordata</taxon>
        <taxon>Craniata</taxon>
        <taxon>Vertebrata</taxon>
        <taxon>Euteleostomi</taxon>
        <taxon>Amphibia</taxon>
        <taxon>Batrachia</taxon>
        <taxon>Anura</taxon>
        <taxon>Pelobatoidea</taxon>
        <taxon>Megophryidae</taxon>
        <taxon>Leptobrachium</taxon>
    </lineage>
</organism>
<name>A0A8C5LWX3_9ANUR</name>
<evidence type="ECO:0000313" key="4">
    <source>
        <dbReference type="Proteomes" id="UP000694569"/>
    </source>
</evidence>
<evidence type="ECO:0000313" key="3">
    <source>
        <dbReference type="Ensembl" id="ENSLLEP00000003322.1"/>
    </source>
</evidence>
<dbReference type="Ensembl" id="ENSLLET00000003482.1">
    <property type="protein sequence ID" value="ENSLLEP00000003322.1"/>
    <property type="gene ID" value="ENSLLEG00000002131.1"/>
</dbReference>
<accession>A0A8C5LWX3</accession>
<gene>
    <name evidence="3" type="primary">CCDC62</name>
</gene>
<evidence type="ECO:0000256" key="1">
    <source>
        <dbReference type="SAM" id="Coils"/>
    </source>
</evidence>
<proteinExistence type="predicted"/>
<dbReference type="AlphaFoldDB" id="A0A8C5LWX3"/>
<feature type="coiled-coil region" evidence="1">
    <location>
        <begin position="184"/>
        <end position="239"/>
    </location>
</feature>
<evidence type="ECO:0000256" key="2">
    <source>
        <dbReference type="SAM" id="MobiDB-lite"/>
    </source>
</evidence>
<sequence length="411" mass="47279">MLKSTSPMNSSLPHTTSPKLPSADLEQSTIQKQRNELQLLIAELKDRDKELNDMVSVHQKQLLAWENDRQRILTLEQKCNRLENELQKRNEIIRSLTKRIKLIENQQQDRTTTLESTQQQLQELLFKASEAATQCQDLEERNQSLHDTVMELSAQAGRLQAREEELTTLLKLKDNDIIEATNHITEFTSRFKDLEAALRETRNREAASIKEVQDLKPRLKGLKREIDKLKAEREKRKEQLILLAKSKQDRTDTELQNLRQIYMKQHHDLQFLHLTLDSSQDMTKEQEQSDGASDCPLDLKALSLGSPGRDKTEKLQNIHENFLSGLKSPLMQSSLKDSTHQKYQKSTTPTLQRLLAESRQMVADLELSMLLPGLHDGLNNPNDPSQPEMEISQEIHLQDLKNENNTGGCCS</sequence>
<dbReference type="GeneTree" id="ENSGT00400000022269"/>
<dbReference type="OrthoDB" id="6155277at2759"/>
<dbReference type="Proteomes" id="UP000694569">
    <property type="component" value="Unplaced"/>
</dbReference>
<keyword evidence="1" id="KW-0175">Coiled coil</keyword>
<protein>
    <submittedName>
        <fullName evidence="3">Coiled-coil domain containing 62</fullName>
    </submittedName>
</protein>
<reference evidence="3" key="1">
    <citation type="submission" date="2025-08" db="UniProtKB">
        <authorList>
            <consortium name="Ensembl"/>
        </authorList>
    </citation>
    <scope>IDENTIFICATION</scope>
</reference>
<reference evidence="3" key="2">
    <citation type="submission" date="2025-09" db="UniProtKB">
        <authorList>
            <consortium name="Ensembl"/>
        </authorList>
    </citation>
    <scope>IDENTIFICATION</scope>
</reference>